<accession>A0A0E9SHQ9</accession>
<feature type="compositionally biased region" description="Low complexity" evidence="1">
    <location>
        <begin position="1"/>
        <end position="12"/>
    </location>
</feature>
<protein>
    <submittedName>
        <fullName evidence="2">Uncharacterized protein</fullName>
    </submittedName>
</protein>
<organism evidence="2">
    <name type="scientific">Anguilla anguilla</name>
    <name type="common">European freshwater eel</name>
    <name type="synonym">Muraena anguilla</name>
    <dbReference type="NCBI Taxonomy" id="7936"/>
    <lineage>
        <taxon>Eukaryota</taxon>
        <taxon>Metazoa</taxon>
        <taxon>Chordata</taxon>
        <taxon>Craniata</taxon>
        <taxon>Vertebrata</taxon>
        <taxon>Euteleostomi</taxon>
        <taxon>Actinopterygii</taxon>
        <taxon>Neopterygii</taxon>
        <taxon>Teleostei</taxon>
        <taxon>Anguilliformes</taxon>
        <taxon>Anguillidae</taxon>
        <taxon>Anguilla</taxon>
    </lineage>
</organism>
<evidence type="ECO:0000313" key="2">
    <source>
        <dbReference type="EMBL" id="JAH40821.1"/>
    </source>
</evidence>
<reference evidence="2" key="2">
    <citation type="journal article" date="2015" name="Fish Shellfish Immunol.">
        <title>Early steps in the European eel (Anguilla anguilla)-Vibrio vulnificus interaction in the gills: Role of the RtxA13 toxin.</title>
        <authorList>
            <person name="Callol A."/>
            <person name="Pajuelo D."/>
            <person name="Ebbesson L."/>
            <person name="Teles M."/>
            <person name="MacKenzie S."/>
            <person name="Amaro C."/>
        </authorList>
    </citation>
    <scope>NUCLEOTIDE SEQUENCE</scope>
</reference>
<evidence type="ECO:0000256" key="1">
    <source>
        <dbReference type="SAM" id="MobiDB-lite"/>
    </source>
</evidence>
<feature type="region of interest" description="Disordered" evidence="1">
    <location>
        <begin position="1"/>
        <end position="36"/>
    </location>
</feature>
<sequence length="36" mass="4014">MTSSNPPSSQQPTLLARTKHQRLRQTTGPVHPPLLH</sequence>
<dbReference type="EMBL" id="GBXM01067756">
    <property type="protein sequence ID" value="JAH40821.1"/>
    <property type="molecule type" value="Transcribed_RNA"/>
</dbReference>
<proteinExistence type="predicted"/>
<name>A0A0E9SHQ9_ANGAN</name>
<reference evidence="2" key="1">
    <citation type="submission" date="2014-11" db="EMBL/GenBank/DDBJ databases">
        <authorList>
            <person name="Amaro Gonzalez C."/>
        </authorList>
    </citation>
    <scope>NUCLEOTIDE SEQUENCE</scope>
</reference>
<dbReference type="AlphaFoldDB" id="A0A0E9SHQ9"/>